<sequence>LDLLLREIVASIKLFLVLTIHHLPHYQPKLTANIWVSYFYTQSEFQFLCATCWCYAIYSCGVNDCISNINFQRSSSLLPSEFALLLRSYYSTSLVHFNSQP</sequence>
<protein>
    <submittedName>
        <fullName evidence="1">Uncharacterized protein</fullName>
    </submittedName>
</protein>
<dbReference type="Proteomes" id="UP000265520">
    <property type="component" value="Unassembled WGS sequence"/>
</dbReference>
<proteinExistence type="predicted"/>
<comment type="caution">
    <text evidence="1">The sequence shown here is derived from an EMBL/GenBank/DDBJ whole genome shotgun (WGS) entry which is preliminary data.</text>
</comment>
<evidence type="ECO:0000313" key="1">
    <source>
        <dbReference type="EMBL" id="MCI28818.1"/>
    </source>
</evidence>
<dbReference type="AlphaFoldDB" id="A0A392QWZ8"/>
<reference evidence="1 2" key="1">
    <citation type="journal article" date="2018" name="Front. Plant Sci.">
        <title>Red Clover (Trifolium pratense) and Zigzag Clover (T. medium) - A Picture of Genomic Similarities and Differences.</title>
        <authorList>
            <person name="Dluhosova J."/>
            <person name="Istvanek J."/>
            <person name="Nedelnik J."/>
            <person name="Repkova J."/>
        </authorList>
    </citation>
    <scope>NUCLEOTIDE SEQUENCE [LARGE SCALE GENOMIC DNA]</scope>
    <source>
        <strain evidence="2">cv. 10/8</strain>
        <tissue evidence="1">Leaf</tissue>
    </source>
</reference>
<keyword evidence="2" id="KW-1185">Reference proteome</keyword>
<name>A0A392QWZ8_9FABA</name>
<feature type="non-terminal residue" evidence="1">
    <location>
        <position position="1"/>
    </location>
</feature>
<organism evidence="1 2">
    <name type="scientific">Trifolium medium</name>
    <dbReference type="NCBI Taxonomy" id="97028"/>
    <lineage>
        <taxon>Eukaryota</taxon>
        <taxon>Viridiplantae</taxon>
        <taxon>Streptophyta</taxon>
        <taxon>Embryophyta</taxon>
        <taxon>Tracheophyta</taxon>
        <taxon>Spermatophyta</taxon>
        <taxon>Magnoliopsida</taxon>
        <taxon>eudicotyledons</taxon>
        <taxon>Gunneridae</taxon>
        <taxon>Pentapetalae</taxon>
        <taxon>rosids</taxon>
        <taxon>fabids</taxon>
        <taxon>Fabales</taxon>
        <taxon>Fabaceae</taxon>
        <taxon>Papilionoideae</taxon>
        <taxon>50 kb inversion clade</taxon>
        <taxon>NPAAA clade</taxon>
        <taxon>Hologalegina</taxon>
        <taxon>IRL clade</taxon>
        <taxon>Trifolieae</taxon>
        <taxon>Trifolium</taxon>
    </lineage>
</organism>
<dbReference type="EMBL" id="LXQA010168279">
    <property type="protein sequence ID" value="MCI28818.1"/>
    <property type="molecule type" value="Genomic_DNA"/>
</dbReference>
<accession>A0A392QWZ8</accession>
<evidence type="ECO:0000313" key="2">
    <source>
        <dbReference type="Proteomes" id="UP000265520"/>
    </source>
</evidence>